<feature type="compositionally biased region" description="Polar residues" evidence="2">
    <location>
        <begin position="178"/>
        <end position="197"/>
    </location>
</feature>
<comment type="caution">
    <text evidence="4">The sequence shown here is derived from an EMBL/GenBank/DDBJ whole genome shotgun (WGS) entry which is preliminary data.</text>
</comment>
<accession>A0AAN8A7X2</accession>
<proteinExistence type="predicted"/>
<keyword evidence="5" id="KW-1185">Reference proteome</keyword>
<feature type="domain" description="BZIP" evidence="3">
    <location>
        <begin position="43"/>
        <end position="58"/>
    </location>
</feature>
<dbReference type="GO" id="GO:0003700">
    <property type="term" value="F:DNA-binding transcription factor activity"/>
    <property type="evidence" value="ECO:0007669"/>
    <property type="project" value="InterPro"/>
</dbReference>
<evidence type="ECO:0000313" key="4">
    <source>
        <dbReference type="EMBL" id="KAK5778635.1"/>
    </source>
</evidence>
<evidence type="ECO:0000313" key="5">
    <source>
        <dbReference type="Proteomes" id="UP001306508"/>
    </source>
</evidence>
<evidence type="ECO:0000256" key="2">
    <source>
        <dbReference type="SAM" id="MobiDB-lite"/>
    </source>
</evidence>
<organism evidence="4 5">
    <name type="scientific">Arxiozyma heterogenica</name>
    <dbReference type="NCBI Taxonomy" id="278026"/>
    <lineage>
        <taxon>Eukaryota</taxon>
        <taxon>Fungi</taxon>
        <taxon>Dikarya</taxon>
        <taxon>Ascomycota</taxon>
        <taxon>Saccharomycotina</taxon>
        <taxon>Saccharomycetes</taxon>
        <taxon>Saccharomycetales</taxon>
        <taxon>Saccharomycetaceae</taxon>
        <taxon>Arxiozyma</taxon>
    </lineage>
</organism>
<keyword evidence="1" id="KW-0175">Coiled coil</keyword>
<gene>
    <name evidence="4" type="ORF">RI543_004306</name>
</gene>
<feature type="region of interest" description="Disordered" evidence="2">
    <location>
        <begin position="247"/>
        <end position="271"/>
    </location>
</feature>
<dbReference type="Gene3D" id="1.20.5.170">
    <property type="match status" value="1"/>
</dbReference>
<dbReference type="SMART" id="SM00338">
    <property type="entry name" value="BRLZ"/>
    <property type="match status" value="1"/>
</dbReference>
<protein>
    <recommendedName>
        <fullName evidence="3">BZIP domain-containing protein</fullName>
    </recommendedName>
</protein>
<feature type="region of interest" description="Disordered" evidence="2">
    <location>
        <begin position="1"/>
        <end position="40"/>
    </location>
</feature>
<feature type="compositionally biased region" description="Basic and acidic residues" evidence="2">
    <location>
        <begin position="7"/>
        <end position="20"/>
    </location>
</feature>
<dbReference type="PROSITE" id="PS00036">
    <property type="entry name" value="BZIP_BASIC"/>
    <property type="match status" value="1"/>
</dbReference>
<evidence type="ECO:0000256" key="1">
    <source>
        <dbReference type="SAM" id="Coils"/>
    </source>
</evidence>
<name>A0AAN8A7X2_9SACH</name>
<dbReference type="InterPro" id="IPR004827">
    <property type="entry name" value="bZIP"/>
</dbReference>
<dbReference type="SUPFAM" id="SSF57959">
    <property type="entry name" value="Leucine zipper domain"/>
    <property type="match status" value="1"/>
</dbReference>
<feature type="region of interest" description="Disordered" evidence="2">
    <location>
        <begin position="178"/>
        <end position="217"/>
    </location>
</feature>
<dbReference type="EMBL" id="JAWIZZ010000053">
    <property type="protein sequence ID" value="KAK5778635.1"/>
    <property type="molecule type" value="Genomic_DNA"/>
</dbReference>
<reference evidence="5" key="1">
    <citation type="submission" date="2023-07" db="EMBL/GenBank/DDBJ databases">
        <title>A draft genome of Kazachstania heterogenica Y-27499.</title>
        <authorList>
            <person name="Donic C."/>
            <person name="Kralova J.S."/>
            <person name="Fidel L."/>
            <person name="Ben-Dor S."/>
            <person name="Jung S."/>
        </authorList>
    </citation>
    <scope>NUCLEOTIDE SEQUENCE [LARGE SCALE GENOMIC DNA]</scope>
    <source>
        <strain evidence="5">Y27499</strain>
    </source>
</reference>
<dbReference type="AlphaFoldDB" id="A0AAN8A7X2"/>
<dbReference type="Proteomes" id="UP001306508">
    <property type="component" value="Unassembled WGS sequence"/>
</dbReference>
<feature type="coiled-coil region" evidence="1">
    <location>
        <begin position="77"/>
        <end position="104"/>
    </location>
</feature>
<dbReference type="InterPro" id="IPR046347">
    <property type="entry name" value="bZIP_sf"/>
</dbReference>
<dbReference type="CDD" id="cd14688">
    <property type="entry name" value="bZIP_YAP"/>
    <property type="match status" value="1"/>
</dbReference>
<sequence length="271" mass="30451">MSAIEGSAKELKEKDQHLPENENENENENQDNSSIKNLDVIAKRRRQNREAQRAYRERKANRIQVLERSMGILQDMVTSWEKKYNDLKLQYDEQTVELNTLKLRLQIGDRVPAVSDSTNKDMEKGSGQFLNRSTNSLTSLITTIPPPPATSAMPLTATEEPYSANTFERIKKYMIGDKSSSVSTSPSLNRESYQGSVLPSPGVSKPLHLRGHTKNNSNNFVAIKGNNNYNSLLYMLDSISKRTTVLPPLNQGKNNEIIDKPESPLSSATLQ</sequence>
<evidence type="ECO:0000259" key="3">
    <source>
        <dbReference type="PROSITE" id="PS00036"/>
    </source>
</evidence>